<dbReference type="EMBL" id="ODYU01007728">
    <property type="protein sequence ID" value="SOQ50763.1"/>
    <property type="molecule type" value="Genomic_DNA"/>
</dbReference>
<sequence length="102" mass="11833">MQRIHASICRLYQKIVFPQASYFACNRSPVTDDIFIFFSTLSHTRIFSYVVGVFTNIQVHIHMTPRPKTKICANCCCSGIEPATHYALPYYLSQNLFKYLMN</sequence>
<evidence type="ECO:0000313" key="1">
    <source>
        <dbReference type="EMBL" id="SOQ50763.1"/>
    </source>
</evidence>
<dbReference type="AlphaFoldDB" id="A0A2H1WCH2"/>
<name>A0A2H1WCH2_SPOFR</name>
<protein>
    <submittedName>
        <fullName evidence="1">SFRICE_033295</fullName>
    </submittedName>
</protein>
<proteinExistence type="predicted"/>
<accession>A0A2H1WCH2</accession>
<reference evidence="1" key="1">
    <citation type="submission" date="2016-07" db="EMBL/GenBank/DDBJ databases">
        <authorList>
            <person name="Bretaudeau A."/>
        </authorList>
    </citation>
    <scope>NUCLEOTIDE SEQUENCE</scope>
    <source>
        <strain evidence="1">Rice</strain>
        <tissue evidence="1">Whole body</tissue>
    </source>
</reference>
<gene>
    <name evidence="1" type="ORF">SFRICE_033295</name>
</gene>
<organism evidence="1">
    <name type="scientific">Spodoptera frugiperda</name>
    <name type="common">Fall armyworm</name>
    <dbReference type="NCBI Taxonomy" id="7108"/>
    <lineage>
        <taxon>Eukaryota</taxon>
        <taxon>Metazoa</taxon>
        <taxon>Ecdysozoa</taxon>
        <taxon>Arthropoda</taxon>
        <taxon>Hexapoda</taxon>
        <taxon>Insecta</taxon>
        <taxon>Pterygota</taxon>
        <taxon>Neoptera</taxon>
        <taxon>Endopterygota</taxon>
        <taxon>Lepidoptera</taxon>
        <taxon>Glossata</taxon>
        <taxon>Ditrysia</taxon>
        <taxon>Noctuoidea</taxon>
        <taxon>Noctuidae</taxon>
        <taxon>Amphipyrinae</taxon>
        <taxon>Spodoptera</taxon>
    </lineage>
</organism>